<evidence type="ECO:0000313" key="15">
    <source>
        <dbReference type="Proteomes" id="UP001286313"/>
    </source>
</evidence>
<accession>A0AAE1FB81</accession>
<evidence type="ECO:0000256" key="1">
    <source>
        <dbReference type="ARBA" id="ARBA00004123"/>
    </source>
</evidence>
<feature type="region of interest" description="Disordered" evidence="11">
    <location>
        <begin position="114"/>
        <end position="220"/>
    </location>
</feature>
<dbReference type="Pfam" id="PF00651">
    <property type="entry name" value="BTB"/>
    <property type="match status" value="1"/>
</dbReference>
<dbReference type="InterPro" id="IPR000210">
    <property type="entry name" value="BTB/POZ_dom"/>
</dbReference>
<keyword evidence="8" id="KW-0804">Transcription</keyword>
<comment type="caution">
    <text evidence="14">The sequence shown here is derived from an EMBL/GenBank/DDBJ whole genome shotgun (WGS) entry which is preliminary data.</text>
</comment>
<evidence type="ECO:0000256" key="2">
    <source>
        <dbReference type="ARBA" id="ARBA00022723"/>
    </source>
</evidence>
<dbReference type="Gene3D" id="3.30.710.10">
    <property type="entry name" value="Potassium Channel Kv1.1, Chain A"/>
    <property type="match status" value="1"/>
</dbReference>
<dbReference type="Gene3D" id="3.30.160.60">
    <property type="entry name" value="Classic Zinc Finger"/>
    <property type="match status" value="3"/>
</dbReference>
<dbReference type="GO" id="GO:0000978">
    <property type="term" value="F:RNA polymerase II cis-regulatory region sequence-specific DNA binding"/>
    <property type="evidence" value="ECO:0007669"/>
    <property type="project" value="TreeGrafter"/>
</dbReference>
<dbReference type="PANTHER" id="PTHR46105:SF5">
    <property type="entry name" value="ZINC FINGER AND BTB DOMAIN-CONTAINING PROTEIN 44 ISOFORM X1"/>
    <property type="match status" value="1"/>
</dbReference>
<feature type="domain" description="BTB" evidence="12">
    <location>
        <begin position="31"/>
        <end position="95"/>
    </location>
</feature>
<dbReference type="GO" id="GO:0008270">
    <property type="term" value="F:zinc ion binding"/>
    <property type="evidence" value="ECO:0007669"/>
    <property type="project" value="UniProtKB-KW"/>
</dbReference>
<keyword evidence="9" id="KW-0539">Nucleus</keyword>
<dbReference type="GO" id="GO:0005634">
    <property type="term" value="C:nucleus"/>
    <property type="evidence" value="ECO:0007669"/>
    <property type="project" value="UniProtKB-SubCell"/>
</dbReference>
<keyword evidence="2" id="KW-0479">Metal-binding</keyword>
<sequence length="466" mass="51893">MAEGMLSLSWNNHSTTFCNALASLKTKERYTDATITCEGKFYPVHKIVLSTCSEYFEKIFEHTTCKHPVIVLNIQSADLEAILSYMYDGAVNVAQTNLPQLIKVAELLQIKGLAVPDEPPNRGSDSPKSEKGSVRKKYSQWSSDVRESPTQRRKLNHSHDVQSSPVSKRLRKDDQGGEAAESHSPTANPTDPNDHTESAKSVMEDSTDTTQDQEEVRATDVEVPTLETAECDLEIKEETMEANKEGEETEVREAYDTMEGEMSEVHITPDDMDDPAGLMMMKLDQPTSDNPATDFHPHNTPQESYPHALTATLPGPSDMQRWFGGEHVTGIPLPKGSVAETGVFPLGIPQTHKQVEERRCVQMPGGEVASSDRRVHQCPYCNYATSHKIGLSKHIRIHTGEKPFQCQFCPAAFSQKGNLKSHIRTHTGEKPYACSHCPYRAAQRSTLVNHISSIHKKYPKLSYTST</sequence>
<dbReference type="SUPFAM" id="SSF57667">
    <property type="entry name" value="beta-beta-alpha zinc fingers"/>
    <property type="match status" value="2"/>
</dbReference>
<evidence type="ECO:0000259" key="12">
    <source>
        <dbReference type="PROSITE" id="PS50097"/>
    </source>
</evidence>
<dbReference type="PROSITE" id="PS00028">
    <property type="entry name" value="ZINC_FINGER_C2H2_1"/>
    <property type="match status" value="1"/>
</dbReference>
<evidence type="ECO:0000313" key="14">
    <source>
        <dbReference type="EMBL" id="KAK3870491.1"/>
    </source>
</evidence>
<dbReference type="Pfam" id="PF00096">
    <property type="entry name" value="zf-C2H2"/>
    <property type="match status" value="1"/>
</dbReference>
<evidence type="ECO:0000256" key="4">
    <source>
        <dbReference type="ARBA" id="ARBA00022771"/>
    </source>
</evidence>
<dbReference type="PANTHER" id="PTHR46105">
    <property type="entry name" value="AGAP004733-PA"/>
    <property type="match status" value="1"/>
</dbReference>
<evidence type="ECO:0000256" key="11">
    <source>
        <dbReference type="SAM" id="MobiDB-lite"/>
    </source>
</evidence>
<dbReference type="InterPro" id="IPR013087">
    <property type="entry name" value="Znf_C2H2_type"/>
</dbReference>
<keyword evidence="4 10" id="KW-0863">Zinc-finger</keyword>
<organism evidence="14 15">
    <name type="scientific">Petrolisthes cinctipes</name>
    <name type="common">Flat porcelain crab</name>
    <dbReference type="NCBI Taxonomy" id="88211"/>
    <lineage>
        <taxon>Eukaryota</taxon>
        <taxon>Metazoa</taxon>
        <taxon>Ecdysozoa</taxon>
        <taxon>Arthropoda</taxon>
        <taxon>Crustacea</taxon>
        <taxon>Multicrustacea</taxon>
        <taxon>Malacostraca</taxon>
        <taxon>Eumalacostraca</taxon>
        <taxon>Eucarida</taxon>
        <taxon>Decapoda</taxon>
        <taxon>Pleocyemata</taxon>
        <taxon>Anomura</taxon>
        <taxon>Galatheoidea</taxon>
        <taxon>Porcellanidae</taxon>
        <taxon>Petrolisthes</taxon>
    </lineage>
</organism>
<evidence type="ECO:0000256" key="7">
    <source>
        <dbReference type="ARBA" id="ARBA00023125"/>
    </source>
</evidence>
<evidence type="ECO:0000256" key="5">
    <source>
        <dbReference type="ARBA" id="ARBA00022833"/>
    </source>
</evidence>
<dbReference type="AlphaFoldDB" id="A0AAE1FB81"/>
<dbReference type="InterPro" id="IPR056438">
    <property type="entry name" value="Znf-C2H2_CTCF"/>
</dbReference>
<dbReference type="InterPro" id="IPR036236">
    <property type="entry name" value="Znf_C2H2_sf"/>
</dbReference>
<gene>
    <name evidence="14" type="ORF">Pcinc_024284</name>
</gene>
<dbReference type="FunFam" id="3.30.160.60:FF:000130">
    <property type="entry name" value="Spalt-like transcription factor 4"/>
    <property type="match status" value="1"/>
</dbReference>
<evidence type="ECO:0000259" key="13">
    <source>
        <dbReference type="PROSITE" id="PS50157"/>
    </source>
</evidence>
<dbReference type="EMBL" id="JAWQEG010002662">
    <property type="protein sequence ID" value="KAK3870491.1"/>
    <property type="molecule type" value="Genomic_DNA"/>
</dbReference>
<dbReference type="SMART" id="SM00225">
    <property type="entry name" value="BTB"/>
    <property type="match status" value="1"/>
</dbReference>
<proteinExistence type="predicted"/>
<comment type="subcellular location">
    <subcellularLocation>
        <location evidence="1">Nucleus</location>
    </subcellularLocation>
</comment>
<dbReference type="CDD" id="cd18315">
    <property type="entry name" value="BTB_POZ_BAB-like"/>
    <property type="match status" value="1"/>
</dbReference>
<evidence type="ECO:0000256" key="6">
    <source>
        <dbReference type="ARBA" id="ARBA00023015"/>
    </source>
</evidence>
<dbReference type="PROSITE" id="PS50157">
    <property type="entry name" value="ZINC_FINGER_C2H2_2"/>
    <property type="match status" value="2"/>
</dbReference>
<dbReference type="InterPro" id="IPR011333">
    <property type="entry name" value="SKP1/BTB/POZ_sf"/>
</dbReference>
<evidence type="ECO:0000256" key="10">
    <source>
        <dbReference type="PROSITE-ProRule" id="PRU00042"/>
    </source>
</evidence>
<evidence type="ECO:0000256" key="9">
    <source>
        <dbReference type="ARBA" id="ARBA00023242"/>
    </source>
</evidence>
<keyword evidence="6" id="KW-0805">Transcription regulation</keyword>
<feature type="domain" description="C2H2-type" evidence="13">
    <location>
        <begin position="404"/>
        <end position="431"/>
    </location>
</feature>
<evidence type="ECO:0000256" key="3">
    <source>
        <dbReference type="ARBA" id="ARBA00022737"/>
    </source>
</evidence>
<evidence type="ECO:0000256" key="8">
    <source>
        <dbReference type="ARBA" id="ARBA00023163"/>
    </source>
</evidence>
<dbReference type="SMART" id="SM00355">
    <property type="entry name" value="ZnF_C2H2"/>
    <property type="match status" value="3"/>
</dbReference>
<dbReference type="Proteomes" id="UP001286313">
    <property type="component" value="Unassembled WGS sequence"/>
</dbReference>
<dbReference type="InterPro" id="IPR050457">
    <property type="entry name" value="ZnFinger_BTB_dom_contain"/>
</dbReference>
<dbReference type="PROSITE" id="PS50097">
    <property type="entry name" value="BTB"/>
    <property type="match status" value="1"/>
</dbReference>
<dbReference type="Pfam" id="PF23611">
    <property type="entry name" value="zf-C2H2_16"/>
    <property type="match status" value="1"/>
</dbReference>
<keyword evidence="5" id="KW-0862">Zinc</keyword>
<dbReference type="FunFam" id="3.30.160.60:FF:000446">
    <property type="entry name" value="Zinc finger protein"/>
    <property type="match status" value="1"/>
</dbReference>
<feature type="domain" description="C2H2-type" evidence="13">
    <location>
        <begin position="376"/>
        <end position="403"/>
    </location>
</feature>
<dbReference type="SUPFAM" id="SSF54695">
    <property type="entry name" value="POZ domain"/>
    <property type="match status" value="1"/>
</dbReference>
<name>A0AAE1FB81_PETCI</name>
<protein>
    <submittedName>
        <fullName evidence="14">Uncharacterized protein</fullName>
    </submittedName>
</protein>
<keyword evidence="7" id="KW-0238">DNA-binding</keyword>
<dbReference type="GO" id="GO:0000981">
    <property type="term" value="F:DNA-binding transcription factor activity, RNA polymerase II-specific"/>
    <property type="evidence" value="ECO:0007669"/>
    <property type="project" value="TreeGrafter"/>
</dbReference>
<keyword evidence="15" id="KW-1185">Reference proteome</keyword>
<reference evidence="14" key="1">
    <citation type="submission" date="2023-10" db="EMBL/GenBank/DDBJ databases">
        <title>Genome assemblies of two species of porcelain crab, Petrolisthes cinctipes and Petrolisthes manimaculis (Anomura: Porcellanidae).</title>
        <authorList>
            <person name="Angst P."/>
        </authorList>
    </citation>
    <scope>NUCLEOTIDE SEQUENCE</scope>
    <source>
        <strain evidence="14">PB745_01</strain>
        <tissue evidence="14">Gill</tissue>
    </source>
</reference>
<keyword evidence="3" id="KW-0677">Repeat</keyword>